<dbReference type="OrthoDB" id="7625478at2"/>
<feature type="region of interest" description="Disordered" evidence="2">
    <location>
        <begin position="1"/>
        <end position="21"/>
    </location>
</feature>
<comment type="caution">
    <text evidence="4">The sequence shown here is derived from an EMBL/GenBank/DDBJ whole genome shotgun (WGS) entry which is preliminary data.</text>
</comment>
<dbReference type="InterPro" id="IPR011761">
    <property type="entry name" value="ATP-grasp"/>
</dbReference>
<protein>
    <submittedName>
        <fullName evidence="4">ATP-grasp domain-containing protein</fullName>
    </submittedName>
</protein>
<organism evidence="4 5">
    <name type="scientific">Aeromicrobium ginsengisoli</name>
    <dbReference type="NCBI Taxonomy" id="363867"/>
    <lineage>
        <taxon>Bacteria</taxon>
        <taxon>Bacillati</taxon>
        <taxon>Actinomycetota</taxon>
        <taxon>Actinomycetes</taxon>
        <taxon>Propionibacteriales</taxon>
        <taxon>Nocardioidaceae</taxon>
        <taxon>Aeromicrobium</taxon>
    </lineage>
</organism>
<dbReference type="PROSITE" id="PS50975">
    <property type="entry name" value="ATP_GRASP"/>
    <property type="match status" value="1"/>
</dbReference>
<proteinExistence type="predicted"/>
<dbReference type="SUPFAM" id="SSF51905">
    <property type="entry name" value="FAD/NAD(P)-binding domain"/>
    <property type="match status" value="1"/>
</dbReference>
<evidence type="ECO:0000256" key="2">
    <source>
        <dbReference type="SAM" id="MobiDB-lite"/>
    </source>
</evidence>
<dbReference type="GO" id="GO:0046872">
    <property type="term" value="F:metal ion binding"/>
    <property type="evidence" value="ECO:0007669"/>
    <property type="project" value="InterPro"/>
</dbReference>
<evidence type="ECO:0000259" key="3">
    <source>
        <dbReference type="PROSITE" id="PS50975"/>
    </source>
</evidence>
<gene>
    <name evidence="4" type="ORF">ESP70_010285</name>
</gene>
<dbReference type="GO" id="GO:0005524">
    <property type="term" value="F:ATP binding"/>
    <property type="evidence" value="ECO:0007669"/>
    <property type="project" value="UniProtKB-UniRule"/>
</dbReference>
<evidence type="ECO:0000256" key="1">
    <source>
        <dbReference type="PROSITE-ProRule" id="PRU00409"/>
    </source>
</evidence>
<dbReference type="Gene3D" id="3.30.470.20">
    <property type="entry name" value="ATP-grasp fold, B domain"/>
    <property type="match status" value="1"/>
</dbReference>
<accession>A0A5M4FEV0</accession>
<feature type="domain" description="ATP-grasp" evidence="3">
    <location>
        <begin position="135"/>
        <end position="327"/>
    </location>
</feature>
<dbReference type="InterPro" id="IPR036188">
    <property type="entry name" value="FAD/NAD-bd_sf"/>
</dbReference>
<dbReference type="EMBL" id="SDPQ02000002">
    <property type="protein sequence ID" value="KAA1397730.1"/>
    <property type="molecule type" value="Genomic_DNA"/>
</dbReference>
<dbReference type="AlphaFoldDB" id="A0A5M4FEV0"/>
<dbReference type="Pfam" id="PF15632">
    <property type="entry name" value="ATPgrasp_Ter"/>
    <property type="match status" value="1"/>
</dbReference>
<sequence>MTTTQTGRSSRHDRPRGAPGALVIGGDYQGLGIARSLGRRGISVAVLDDEVSIAPRSRYVRHSMRVPTLRSPEATADALHEAARRFGLDGWVLFPTREETVAAIAQHRDDLARTFRVPTPSWETVRVAWDKRQTYQVAERLGIEVPRCWFPRSESDLSEIALDSPVIIKPAIKEHFFYDTGAKAWRANDRAELVQKFREATAIIPAEEVIVQELVPGAGDRQLAYCAFVKDGEPVGSMTVVRRRQHPSDFGRASTFVETVELPELEAPSLRLLREMNYYGLVELEFKRDERTGAVKLLDVNARTWGYHGLGAAAGVDFPALLHRDQMGLPVQPCRASAGVRWVRLATDVPNALRDISRRQLRLWDYLRSLRGIDVGAVWALDDPLPALAELGILPRLALSRGL</sequence>
<dbReference type="SUPFAM" id="SSF56059">
    <property type="entry name" value="Glutathione synthetase ATP-binding domain-like"/>
    <property type="match status" value="1"/>
</dbReference>
<dbReference type="Proteomes" id="UP000380867">
    <property type="component" value="Unassembled WGS sequence"/>
</dbReference>
<keyword evidence="1" id="KW-0067">ATP-binding</keyword>
<keyword evidence="5" id="KW-1185">Reference proteome</keyword>
<evidence type="ECO:0000313" key="4">
    <source>
        <dbReference type="EMBL" id="KAA1397730.1"/>
    </source>
</evidence>
<keyword evidence="1" id="KW-0547">Nucleotide-binding</keyword>
<dbReference type="RefSeq" id="WP_149689175.1">
    <property type="nucleotide sequence ID" value="NZ_SDPQ02000002.1"/>
</dbReference>
<name>A0A5M4FEV0_9ACTN</name>
<reference evidence="4" key="1">
    <citation type="submission" date="2019-09" db="EMBL/GenBank/DDBJ databases">
        <authorList>
            <person name="Li J."/>
        </authorList>
    </citation>
    <scope>NUCLEOTIDE SEQUENCE [LARGE SCALE GENOMIC DNA]</scope>
    <source>
        <strain evidence="4">JCM 14732</strain>
    </source>
</reference>
<evidence type="ECO:0000313" key="5">
    <source>
        <dbReference type="Proteomes" id="UP000380867"/>
    </source>
</evidence>